<dbReference type="GO" id="GO:0003700">
    <property type="term" value="F:DNA-binding transcription factor activity"/>
    <property type="evidence" value="ECO:0007669"/>
    <property type="project" value="TreeGrafter"/>
</dbReference>
<proteinExistence type="predicted"/>
<evidence type="ECO:0000259" key="2">
    <source>
        <dbReference type="PROSITE" id="PS50943"/>
    </source>
</evidence>
<dbReference type="SUPFAM" id="SSF51182">
    <property type="entry name" value="RmlC-like cupins"/>
    <property type="match status" value="1"/>
</dbReference>
<feature type="domain" description="HTH cro/C1-type" evidence="2">
    <location>
        <begin position="7"/>
        <end position="61"/>
    </location>
</feature>
<keyword evidence="1" id="KW-0238">DNA-binding</keyword>
<dbReference type="Proteomes" id="UP001234602">
    <property type="component" value="Unassembled WGS sequence"/>
</dbReference>
<dbReference type="Pfam" id="PF01381">
    <property type="entry name" value="HTH_3"/>
    <property type="match status" value="1"/>
</dbReference>
<dbReference type="InterPro" id="IPR010982">
    <property type="entry name" value="Lambda_DNA-bd_dom_sf"/>
</dbReference>
<dbReference type="CDD" id="cd02209">
    <property type="entry name" value="cupin_XRE_C"/>
    <property type="match status" value="1"/>
</dbReference>
<dbReference type="PROSITE" id="PS50943">
    <property type="entry name" value="HTH_CROC1"/>
    <property type="match status" value="1"/>
</dbReference>
<dbReference type="InterPro" id="IPR013096">
    <property type="entry name" value="Cupin_2"/>
</dbReference>
<comment type="caution">
    <text evidence="3">The sequence shown here is derived from an EMBL/GenBank/DDBJ whole genome shotgun (WGS) entry which is preliminary data.</text>
</comment>
<dbReference type="PANTHER" id="PTHR46797:SF1">
    <property type="entry name" value="METHYLPHOSPHONATE SYNTHASE"/>
    <property type="match status" value="1"/>
</dbReference>
<organism evidence="3 4">
    <name type="scientific">Peribacillus simplex</name>
    <dbReference type="NCBI Taxonomy" id="1478"/>
    <lineage>
        <taxon>Bacteria</taxon>
        <taxon>Bacillati</taxon>
        <taxon>Bacillota</taxon>
        <taxon>Bacilli</taxon>
        <taxon>Bacillales</taxon>
        <taxon>Bacillaceae</taxon>
        <taxon>Peribacillus</taxon>
    </lineage>
</organism>
<dbReference type="EMBL" id="JAUCEY010000008">
    <property type="protein sequence ID" value="MDM5453236.1"/>
    <property type="molecule type" value="Genomic_DNA"/>
</dbReference>
<dbReference type="RefSeq" id="WP_289320195.1">
    <property type="nucleotide sequence ID" value="NZ_JAUCEY010000008.1"/>
</dbReference>
<dbReference type="GO" id="GO:0005829">
    <property type="term" value="C:cytosol"/>
    <property type="evidence" value="ECO:0007669"/>
    <property type="project" value="TreeGrafter"/>
</dbReference>
<dbReference type="AlphaFoldDB" id="A0AAW7IND1"/>
<dbReference type="GO" id="GO:0003677">
    <property type="term" value="F:DNA binding"/>
    <property type="evidence" value="ECO:0007669"/>
    <property type="project" value="UniProtKB-KW"/>
</dbReference>
<dbReference type="InterPro" id="IPR014710">
    <property type="entry name" value="RmlC-like_jellyroll"/>
</dbReference>
<evidence type="ECO:0000313" key="3">
    <source>
        <dbReference type="EMBL" id="MDM5453236.1"/>
    </source>
</evidence>
<gene>
    <name evidence="3" type="ORF">QUF89_13715</name>
</gene>
<dbReference type="Pfam" id="PF07883">
    <property type="entry name" value="Cupin_2"/>
    <property type="match status" value="1"/>
</dbReference>
<dbReference type="SMART" id="SM00530">
    <property type="entry name" value="HTH_XRE"/>
    <property type="match status" value="1"/>
</dbReference>
<dbReference type="CDD" id="cd00093">
    <property type="entry name" value="HTH_XRE"/>
    <property type="match status" value="1"/>
</dbReference>
<accession>A0AAW7IND1</accession>
<sequence length="186" mass="21371">MEFSTNVKNVRKSKGYTLEELAKKSGVSKSMLSQIERGDKNPTIHVASQIAEALDVTISSLLGEDQKRSVSIIRSSNRLIYKDENTKFERHLLSPPANDIEFILNKIPPLEETGIFPPHKKGVEEYIYVLKGKIQVELGEEPEIYKLEEGDSIYFEADIDHRFLNLSEEECNYFLIINSTKKNMYR</sequence>
<dbReference type="InterPro" id="IPR011051">
    <property type="entry name" value="RmlC_Cupin_sf"/>
</dbReference>
<dbReference type="PANTHER" id="PTHR46797">
    <property type="entry name" value="HTH-TYPE TRANSCRIPTIONAL REGULATOR"/>
    <property type="match status" value="1"/>
</dbReference>
<dbReference type="SUPFAM" id="SSF47413">
    <property type="entry name" value="lambda repressor-like DNA-binding domains"/>
    <property type="match status" value="1"/>
</dbReference>
<protein>
    <submittedName>
        <fullName evidence="3">XRE family transcriptional regulator</fullName>
    </submittedName>
</protein>
<name>A0AAW7IND1_9BACI</name>
<dbReference type="InterPro" id="IPR001387">
    <property type="entry name" value="Cro/C1-type_HTH"/>
</dbReference>
<dbReference type="Gene3D" id="2.60.120.10">
    <property type="entry name" value="Jelly Rolls"/>
    <property type="match status" value="1"/>
</dbReference>
<dbReference type="InterPro" id="IPR050807">
    <property type="entry name" value="TransReg_Diox_bact_type"/>
</dbReference>
<reference evidence="3" key="1">
    <citation type="submission" date="2023-06" db="EMBL/GenBank/DDBJ databases">
        <title>Comparative genomics of Bacillaceae isolates and their secondary metabolite potential.</title>
        <authorList>
            <person name="Song L."/>
            <person name="Nielsen L.J."/>
            <person name="Mohite O."/>
            <person name="Xu X."/>
            <person name="Weber T."/>
            <person name="Kovacs A.T."/>
        </authorList>
    </citation>
    <scope>NUCLEOTIDE SEQUENCE</scope>
    <source>
        <strain evidence="3">D8_B_37</strain>
    </source>
</reference>
<evidence type="ECO:0000256" key="1">
    <source>
        <dbReference type="ARBA" id="ARBA00023125"/>
    </source>
</evidence>
<dbReference type="Gene3D" id="1.10.260.40">
    <property type="entry name" value="lambda repressor-like DNA-binding domains"/>
    <property type="match status" value="1"/>
</dbReference>
<evidence type="ECO:0000313" key="4">
    <source>
        <dbReference type="Proteomes" id="UP001234602"/>
    </source>
</evidence>